<reference evidence="4 5" key="1">
    <citation type="journal article" date="2013" name="Antonie Van Leeuwenhoek">
        <title>Sphingomonas ginsenosidivorax sp. nov., with the ability to transform ginsenosides.</title>
        <authorList>
            <person name="Jin X.F."/>
            <person name="Kim J.K."/>
            <person name="Liu Q.M."/>
            <person name="Kang M.S."/>
            <person name="He D."/>
            <person name="Jin F.X."/>
            <person name="Kim S.C."/>
            <person name="Im W.T."/>
        </authorList>
    </citation>
    <scope>NUCLEOTIDE SEQUENCE [LARGE SCALE GENOMIC DNA]</scope>
    <source>
        <strain evidence="4 5">KHI67</strain>
    </source>
</reference>
<keyword evidence="5" id="KW-1185">Reference proteome</keyword>
<dbReference type="GO" id="GO:0003993">
    <property type="term" value="F:acid phosphatase activity"/>
    <property type="evidence" value="ECO:0007669"/>
    <property type="project" value="UniProtKB-EC"/>
</dbReference>
<dbReference type="SUPFAM" id="SSF48317">
    <property type="entry name" value="Acid phosphatase/Vanadium-dependent haloperoxidase"/>
    <property type="match status" value="1"/>
</dbReference>
<evidence type="ECO:0000313" key="4">
    <source>
        <dbReference type="EMBL" id="TXC70266.1"/>
    </source>
</evidence>
<comment type="similarity">
    <text evidence="1">Belongs to the class A bacterial acid phosphatase family.</text>
</comment>
<keyword evidence="1" id="KW-0378">Hydrolase</keyword>
<dbReference type="Proteomes" id="UP000321250">
    <property type="component" value="Unassembled WGS sequence"/>
</dbReference>
<feature type="chain" id="PRO_5023149623" description="Acid phosphatase" evidence="2">
    <location>
        <begin position="19"/>
        <end position="260"/>
    </location>
</feature>
<dbReference type="Gene3D" id="1.20.144.10">
    <property type="entry name" value="Phosphatidic acid phosphatase type 2/haloperoxidase"/>
    <property type="match status" value="1"/>
</dbReference>
<protein>
    <recommendedName>
        <fullName evidence="1">Acid phosphatase</fullName>
        <ecNumber evidence="1">3.1.3.2</ecNumber>
    </recommendedName>
</protein>
<keyword evidence="2" id="KW-0732">Signal</keyword>
<dbReference type="CDD" id="cd03397">
    <property type="entry name" value="PAP2_acid_phosphatase"/>
    <property type="match status" value="1"/>
</dbReference>
<comment type="caution">
    <text evidence="4">The sequence shown here is derived from an EMBL/GenBank/DDBJ whole genome shotgun (WGS) entry which is preliminary data.</text>
</comment>
<dbReference type="GO" id="GO:0030288">
    <property type="term" value="C:outer membrane-bounded periplasmic space"/>
    <property type="evidence" value="ECO:0007669"/>
    <property type="project" value="InterPro"/>
</dbReference>
<sequence length="260" mass="26815">MRRAIALGALAIAGTLAAQTMPGPSRLARGYLAEPAPVDSILLSPAPPAAGSPAEARDVAAAQAALGLAGGPRWSLATKDADLFAPDVTAAFSCAAGREIGATATPATNRLLRRTLADFGLSTSAIKRKFQRSRPFMANGRPSCTPAAEPMLKSDGSYPSGHSAIGYGWGLILAELVPDRADALVARGRAFGDSRRVCNAHWLSDTEEGRIAGAAVLARLHADAAFRADLDAARSELLAVRAVPPTHDCAAESAALDLTR</sequence>
<evidence type="ECO:0000259" key="3">
    <source>
        <dbReference type="SMART" id="SM00014"/>
    </source>
</evidence>
<dbReference type="PIRSF" id="PIRSF000897">
    <property type="entry name" value="Acid_Ptase_ClsA"/>
    <property type="match status" value="1"/>
</dbReference>
<evidence type="ECO:0000256" key="2">
    <source>
        <dbReference type="SAM" id="SignalP"/>
    </source>
</evidence>
<dbReference type="EMBL" id="VOQR01000001">
    <property type="protein sequence ID" value="TXC70266.1"/>
    <property type="molecule type" value="Genomic_DNA"/>
</dbReference>
<dbReference type="InterPro" id="IPR036938">
    <property type="entry name" value="PAP2/HPO_sf"/>
</dbReference>
<gene>
    <name evidence="4" type="ORF">FSB78_04390</name>
</gene>
<feature type="domain" description="Phosphatidic acid phosphatase type 2/haloperoxidase" evidence="3">
    <location>
        <begin position="109"/>
        <end position="221"/>
    </location>
</feature>
<dbReference type="AlphaFoldDB" id="A0A5C6UDQ8"/>
<feature type="signal peptide" evidence="2">
    <location>
        <begin position="1"/>
        <end position="18"/>
    </location>
</feature>
<organism evidence="4 5">
    <name type="scientific">Sphingomonas ginsenosidivorax</name>
    <dbReference type="NCBI Taxonomy" id="862135"/>
    <lineage>
        <taxon>Bacteria</taxon>
        <taxon>Pseudomonadati</taxon>
        <taxon>Pseudomonadota</taxon>
        <taxon>Alphaproteobacteria</taxon>
        <taxon>Sphingomonadales</taxon>
        <taxon>Sphingomonadaceae</taxon>
        <taxon>Sphingomonas</taxon>
    </lineage>
</organism>
<evidence type="ECO:0000313" key="5">
    <source>
        <dbReference type="Proteomes" id="UP000321250"/>
    </source>
</evidence>
<dbReference type="OrthoDB" id="9805301at2"/>
<evidence type="ECO:0000256" key="1">
    <source>
        <dbReference type="PIRNR" id="PIRNR000897"/>
    </source>
</evidence>
<dbReference type="RefSeq" id="WP_147080293.1">
    <property type="nucleotide sequence ID" value="NZ_VOQR01000001.1"/>
</dbReference>
<proteinExistence type="inferred from homology"/>
<dbReference type="SMART" id="SM00014">
    <property type="entry name" value="acidPPc"/>
    <property type="match status" value="1"/>
</dbReference>
<dbReference type="EC" id="3.1.3.2" evidence="1"/>
<dbReference type="Pfam" id="PF01569">
    <property type="entry name" value="PAP2"/>
    <property type="match status" value="1"/>
</dbReference>
<dbReference type="PRINTS" id="PR00483">
    <property type="entry name" value="BACPHPHTASE"/>
</dbReference>
<comment type="catalytic activity">
    <reaction evidence="1">
        <text>a phosphate monoester + H2O = an alcohol + phosphate</text>
        <dbReference type="Rhea" id="RHEA:15017"/>
        <dbReference type="ChEBI" id="CHEBI:15377"/>
        <dbReference type="ChEBI" id="CHEBI:30879"/>
        <dbReference type="ChEBI" id="CHEBI:43474"/>
        <dbReference type="ChEBI" id="CHEBI:67140"/>
        <dbReference type="EC" id="3.1.3.2"/>
    </reaction>
</comment>
<dbReference type="InterPro" id="IPR000326">
    <property type="entry name" value="PAP2/HPO"/>
</dbReference>
<dbReference type="InterPro" id="IPR001011">
    <property type="entry name" value="Acid_Pase_classA_bac"/>
</dbReference>
<accession>A0A5C6UDQ8</accession>
<name>A0A5C6UDQ8_9SPHN</name>